<dbReference type="EMBL" id="JBIRUQ010000001">
    <property type="protein sequence ID" value="MFI1460022.1"/>
    <property type="molecule type" value="Genomic_DNA"/>
</dbReference>
<dbReference type="SUPFAM" id="SSF88946">
    <property type="entry name" value="Sigma2 domain of RNA polymerase sigma factors"/>
    <property type="match status" value="1"/>
</dbReference>
<feature type="domain" description="RNA polymerase sigma factor 70 region 4 type 2" evidence="8">
    <location>
        <begin position="118"/>
        <end position="166"/>
    </location>
</feature>
<keyword evidence="6" id="KW-0804">Transcription</keyword>
<dbReference type="InterPro" id="IPR007627">
    <property type="entry name" value="RNA_pol_sigma70_r2"/>
</dbReference>
<feature type="domain" description="RNA polymerase sigma-70 region 2" evidence="7">
    <location>
        <begin position="15"/>
        <end position="77"/>
    </location>
</feature>
<keyword evidence="10" id="KW-1185">Reference proteome</keyword>
<name>A0ABW7TG65_9NOCA</name>
<evidence type="ECO:0000259" key="7">
    <source>
        <dbReference type="Pfam" id="PF04542"/>
    </source>
</evidence>
<dbReference type="CDD" id="cd06171">
    <property type="entry name" value="Sigma70_r4"/>
    <property type="match status" value="1"/>
</dbReference>
<accession>A0ABW7TG65</accession>
<evidence type="ECO:0000256" key="5">
    <source>
        <dbReference type="ARBA" id="ARBA00023125"/>
    </source>
</evidence>
<comment type="subunit">
    <text evidence="2">Interacts transiently with the RNA polymerase catalytic core formed by RpoA, RpoB, RpoC and RpoZ (2 alpha, 1 beta, 1 beta' and 1 omega subunit) to form the RNA polymerase holoenzyme that can initiate transcription.</text>
</comment>
<dbReference type="InterPro" id="IPR013324">
    <property type="entry name" value="RNA_pol_sigma_r3/r4-like"/>
</dbReference>
<proteinExistence type="inferred from homology"/>
<evidence type="ECO:0000256" key="3">
    <source>
        <dbReference type="ARBA" id="ARBA00023015"/>
    </source>
</evidence>
<dbReference type="PANTHER" id="PTHR30173">
    <property type="entry name" value="SIGMA 19 FACTOR"/>
    <property type="match status" value="1"/>
</dbReference>
<keyword evidence="5" id="KW-0238">DNA-binding</keyword>
<dbReference type="SUPFAM" id="SSF88659">
    <property type="entry name" value="Sigma3 and sigma4 domains of RNA polymerase sigma factors"/>
    <property type="match status" value="1"/>
</dbReference>
<sequence length="311" mass="33769">MRKTGVVAHGTVDEFERQRRRLFGLAYRMLGSAMDAEDIVQDAFLRWQRIEPGSVGKPDAWLVKVTTNLCLNLLGSARYRREHYIGPWLPEPVLTGDGVLDPLETAEQRDTISLGFLLLAERLTPAERAVFVLREAFGYSHSEVAAVLDLSDSNCRQLHHRARNRLAGTGQRPDTGDRRGHQELVERFLDAAQGGDLAALELMLAEDATSVADGGGAPGVARRPVRGAAKVARYLASITGRFDAGLTVSIHEVNGAPAGIARYSASLIGVFVPEIVDGRLTTLRIIANPDKIRFAGRQLDGLSHSEGLSGS</sequence>
<keyword evidence="4" id="KW-0731">Sigma factor</keyword>
<dbReference type="InterPro" id="IPR052704">
    <property type="entry name" value="ECF_Sigma-70_Domain"/>
</dbReference>
<dbReference type="Gene3D" id="3.10.450.50">
    <property type="match status" value="1"/>
</dbReference>
<reference evidence="9 10" key="1">
    <citation type="submission" date="2024-10" db="EMBL/GenBank/DDBJ databases">
        <title>The Natural Products Discovery Center: Release of the First 8490 Sequenced Strains for Exploring Actinobacteria Biosynthetic Diversity.</title>
        <authorList>
            <person name="Kalkreuter E."/>
            <person name="Kautsar S.A."/>
            <person name="Yang D."/>
            <person name="Bader C.D."/>
            <person name="Teijaro C.N."/>
            <person name="Fluegel L."/>
            <person name="Davis C.M."/>
            <person name="Simpson J.R."/>
            <person name="Lauterbach L."/>
            <person name="Steele A.D."/>
            <person name="Gui C."/>
            <person name="Meng S."/>
            <person name="Li G."/>
            <person name="Viehrig K."/>
            <person name="Ye F."/>
            <person name="Su P."/>
            <person name="Kiefer A.F."/>
            <person name="Nichols A."/>
            <person name="Cepeda A.J."/>
            <person name="Yan W."/>
            <person name="Fan B."/>
            <person name="Jiang Y."/>
            <person name="Adhikari A."/>
            <person name="Zheng C.-J."/>
            <person name="Schuster L."/>
            <person name="Cowan T.M."/>
            <person name="Smanski M.J."/>
            <person name="Chevrette M.G."/>
            <person name="De Carvalho L.P.S."/>
            <person name="Shen B."/>
        </authorList>
    </citation>
    <scope>NUCLEOTIDE SEQUENCE [LARGE SCALE GENOMIC DNA]</scope>
    <source>
        <strain evidence="9 10">NPDC020568</strain>
    </source>
</reference>
<dbReference type="InterPro" id="IPR013249">
    <property type="entry name" value="RNA_pol_sigma70_r4_t2"/>
</dbReference>
<comment type="caution">
    <text evidence="9">The sequence shown here is derived from an EMBL/GenBank/DDBJ whole genome shotgun (WGS) entry which is preliminary data.</text>
</comment>
<gene>
    <name evidence="9" type="primary">sigJ</name>
    <name evidence="9" type="ORF">ACH4WX_04790</name>
</gene>
<dbReference type="NCBIfam" id="TIGR02937">
    <property type="entry name" value="sigma70-ECF"/>
    <property type="match status" value="1"/>
</dbReference>
<evidence type="ECO:0000256" key="4">
    <source>
        <dbReference type="ARBA" id="ARBA00023082"/>
    </source>
</evidence>
<dbReference type="SUPFAM" id="SSF54427">
    <property type="entry name" value="NTF2-like"/>
    <property type="match status" value="1"/>
</dbReference>
<dbReference type="GeneID" id="93505587"/>
<evidence type="ECO:0000313" key="9">
    <source>
        <dbReference type="EMBL" id="MFI1460022.1"/>
    </source>
</evidence>
<evidence type="ECO:0000259" key="8">
    <source>
        <dbReference type="Pfam" id="PF08281"/>
    </source>
</evidence>
<evidence type="ECO:0000256" key="1">
    <source>
        <dbReference type="ARBA" id="ARBA00010641"/>
    </source>
</evidence>
<organism evidence="9 10">
    <name type="scientific">Nocardia carnea</name>
    <dbReference type="NCBI Taxonomy" id="37328"/>
    <lineage>
        <taxon>Bacteria</taxon>
        <taxon>Bacillati</taxon>
        <taxon>Actinomycetota</taxon>
        <taxon>Actinomycetes</taxon>
        <taxon>Mycobacteriales</taxon>
        <taxon>Nocardiaceae</taxon>
        <taxon>Nocardia</taxon>
    </lineage>
</organism>
<evidence type="ECO:0000256" key="2">
    <source>
        <dbReference type="ARBA" id="ARBA00011344"/>
    </source>
</evidence>
<dbReference type="Gene3D" id="1.10.1740.10">
    <property type="match status" value="1"/>
</dbReference>
<dbReference type="Gene3D" id="1.10.10.10">
    <property type="entry name" value="Winged helix-like DNA-binding domain superfamily/Winged helix DNA-binding domain"/>
    <property type="match status" value="1"/>
</dbReference>
<evidence type="ECO:0000256" key="6">
    <source>
        <dbReference type="ARBA" id="ARBA00023163"/>
    </source>
</evidence>
<evidence type="ECO:0000313" key="10">
    <source>
        <dbReference type="Proteomes" id="UP001611263"/>
    </source>
</evidence>
<dbReference type="RefSeq" id="WP_231507958.1">
    <property type="nucleotide sequence ID" value="NZ_JBIRUQ010000001.1"/>
</dbReference>
<keyword evidence="3" id="KW-0805">Transcription regulation</keyword>
<dbReference type="InterPro" id="IPR032710">
    <property type="entry name" value="NTF2-like_dom_sf"/>
</dbReference>
<dbReference type="PANTHER" id="PTHR30173:SF36">
    <property type="entry name" value="ECF RNA POLYMERASE SIGMA FACTOR SIGJ"/>
    <property type="match status" value="1"/>
</dbReference>
<dbReference type="InterPro" id="IPR013325">
    <property type="entry name" value="RNA_pol_sigma_r2"/>
</dbReference>
<comment type="similarity">
    <text evidence="1">Belongs to the sigma-70 factor family. ECF subfamily.</text>
</comment>
<dbReference type="Pfam" id="PF04542">
    <property type="entry name" value="Sigma70_r2"/>
    <property type="match status" value="1"/>
</dbReference>
<dbReference type="InterPro" id="IPR014284">
    <property type="entry name" value="RNA_pol_sigma-70_dom"/>
</dbReference>
<dbReference type="Proteomes" id="UP001611263">
    <property type="component" value="Unassembled WGS sequence"/>
</dbReference>
<dbReference type="NCBIfam" id="NF007214">
    <property type="entry name" value="PRK09636.1"/>
    <property type="match status" value="1"/>
</dbReference>
<protein>
    <submittedName>
        <fullName evidence="9">RNA polymerase sigma factor SigJ</fullName>
    </submittedName>
</protein>
<dbReference type="Pfam" id="PF08281">
    <property type="entry name" value="Sigma70_r4_2"/>
    <property type="match status" value="1"/>
</dbReference>
<dbReference type="InterPro" id="IPR036388">
    <property type="entry name" value="WH-like_DNA-bd_sf"/>
</dbReference>